<dbReference type="AlphaFoldDB" id="A0A084SZC7"/>
<evidence type="ECO:0000313" key="3">
    <source>
        <dbReference type="Proteomes" id="UP000028547"/>
    </source>
</evidence>
<comment type="caution">
    <text evidence="2">The sequence shown here is derived from an EMBL/GenBank/DDBJ whole genome shotgun (WGS) entry which is preliminary data.</text>
</comment>
<sequence length="251" mass="27996">MPHPLAVTGDPMHLRVSEEMAQRYPDLRISFVTLQGMDNVGESEGLVAELRQAEADFRARVPDEEKLGEDPRIRAWREAYQSFKVNPKKFKPSAEALLRRVVKGSPIPWISKAVNAYLLAELFYLLPVGGYDMRGVQGDIVLRLSPGNEPFRAIGATEEEKTDAGEVVYADDAKVLTRRWNFRDCDQAKVEPSSRDIALFVEAPSALVRTEDLVGLTGLIGKKLQQYCGGTLRTGLLEPEKDLRVALPFQA</sequence>
<proteinExistence type="predicted"/>
<evidence type="ECO:0000259" key="1">
    <source>
        <dbReference type="SMART" id="SM00873"/>
    </source>
</evidence>
<dbReference type="EMBL" id="JPMI01000038">
    <property type="protein sequence ID" value="KFA93812.1"/>
    <property type="molecule type" value="Genomic_DNA"/>
</dbReference>
<dbReference type="InterPro" id="IPR020825">
    <property type="entry name" value="Phe-tRNA_synthase-like_B3/B4"/>
</dbReference>
<organism evidence="2 3">
    <name type="scientific">Archangium violaceum Cb vi76</name>
    <dbReference type="NCBI Taxonomy" id="1406225"/>
    <lineage>
        <taxon>Bacteria</taxon>
        <taxon>Pseudomonadati</taxon>
        <taxon>Myxococcota</taxon>
        <taxon>Myxococcia</taxon>
        <taxon>Myxococcales</taxon>
        <taxon>Cystobacterineae</taxon>
        <taxon>Archangiaceae</taxon>
        <taxon>Archangium</taxon>
    </lineage>
</organism>
<gene>
    <name evidence="2" type="ORF">Q664_07010</name>
</gene>
<evidence type="ECO:0000313" key="2">
    <source>
        <dbReference type="EMBL" id="KFA93812.1"/>
    </source>
</evidence>
<dbReference type="RefSeq" id="WP_043391166.1">
    <property type="nucleotide sequence ID" value="NZ_JPMI01000038.1"/>
</dbReference>
<dbReference type="Proteomes" id="UP000028547">
    <property type="component" value="Unassembled WGS sequence"/>
</dbReference>
<dbReference type="SUPFAM" id="SSF56037">
    <property type="entry name" value="PheT/TilS domain"/>
    <property type="match status" value="1"/>
</dbReference>
<name>A0A084SZC7_9BACT</name>
<dbReference type="PANTHER" id="PTHR39209:SF2">
    <property type="entry name" value="CYTOPLASMIC PROTEIN"/>
    <property type="match status" value="1"/>
</dbReference>
<dbReference type="Pfam" id="PF03483">
    <property type="entry name" value="B3_4"/>
    <property type="match status" value="1"/>
</dbReference>
<dbReference type="InterPro" id="IPR005146">
    <property type="entry name" value="B3/B4_tRNA-bd"/>
</dbReference>
<feature type="domain" description="B3/B4 tRNA-binding" evidence="1">
    <location>
        <begin position="74"/>
        <end position="215"/>
    </location>
</feature>
<accession>A0A084SZC7</accession>
<protein>
    <recommendedName>
        <fullName evidence="1">B3/B4 tRNA-binding domain-containing protein</fullName>
    </recommendedName>
</protein>
<dbReference type="GO" id="GO:0003723">
    <property type="term" value="F:RNA binding"/>
    <property type="evidence" value="ECO:0007669"/>
    <property type="project" value="InterPro"/>
</dbReference>
<reference evidence="2 3" key="1">
    <citation type="submission" date="2014-07" db="EMBL/GenBank/DDBJ databases">
        <title>Draft Genome Sequence of Gephyronic Acid Producer, Cystobacter violaceus Strain Cb vi76.</title>
        <authorList>
            <person name="Stevens D.C."/>
            <person name="Young J."/>
            <person name="Carmichael R."/>
            <person name="Tan J."/>
            <person name="Taylor R.E."/>
        </authorList>
    </citation>
    <scope>NUCLEOTIDE SEQUENCE [LARGE SCALE GENOMIC DNA]</scope>
    <source>
        <strain evidence="2 3">Cb vi76</strain>
    </source>
</reference>
<dbReference type="Gene3D" id="3.50.40.10">
    <property type="entry name" value="Phenylalanyl-trna Synthetase, Chain B, domain 3"/>
    <property type="match status" value="1"/>
</dbReference>
<dbReference type="PANTHER" id="PTHR39209">
    <property type="match status" value="1"/>
</dbReference>
<dbReference type="GO" id="GO:0004826">
    <property type="term" value="F:phenylalanine-tRNA ligase activity"/>
    <property type="evidence" value="ECO:0007669"/>
    <property type="project" value="InterPro"/>
</dbReference>
<dbReference type="SMART" id="SM00873">
    <property type="entry name" value="B3_4"/>
    <property type="match status" value="1"/>
</dbReference>